<keyword evidence="3" id="KW-0862">Zinc</keyword>
<organism evidence="5">
    <name type="scientific">Petromyces alliaceus</name>
    <name type="common">Aspergillus alliaceus</name>
    <dbReference type="NCBI Taxonomy" id="209559"/>
    <lineage>
        <taxon>Eukaryota</taxon>
        <taxon>Fungi</taxon>
        <taxon>Dikarya</taxon>
        <taxon>Ascomycota</taxon>
        <taxon>Pezizomycotina</taxon>
        <taxon>Eurotiomycetes</taxon>
        <taxon>Eurotiomycetidae</taxon>
        <taxon>Eurotiales</taxon>
        <taxon>Aspergillaceae</taxon>
        <taxon>Aspergillus</taxon>
        <taxon>Aspergillus subgen. Circumdati</taxon>
    </lineage>
</organism>
<dbReference type="InterPro" id="IPR027377">
    <property type="entry name" value="ZAR1/RTP1-5-like_Znf-3CxxC"/>
</dbReference>
<evidence type="ECO:0000259" key="4">
    <source>
        <dbReference type="SMART" id="SM01328"/>
    </source>
</evidence>
<evidence type="ECO:0000256" key="1">
    <source>
        <dbReference type="ARBA" id="ARBA00022723"/>
    </source>
</evidence>
<dbReference type="GO" id="GO:0008270">
    <property type="term" value="F:zinc ion binding"/>
    <property type="evidence" value="ECO:0007669"/>
    <property type="project" value="UniProtKB-KW"/>
</dbReference>
<keyword evidence="2" id="KW-0863">Zinc-finger</keyword>
<dbReference type="Proteomes" id="UP000326877">
    <property type="component" value="Unassembled WGS sequence"/>
</dbReference>
<name>A0A5N7CKW9_PETAA</name>
<reference evidence="5" key="1">
    <citation type="submission" date="2019-04" db="EMBL/GenBank/DDBJ databases">
        <title>Friends and foes A comparative genomics studyof 23 Aspergillus species from section Flavi.</title>
        <authorList>
            <consortium name="DOE Joint Genome Institute"/>
            <person name="Kjaerbolling I."/>
            <person name="Vesth T."/>
            <person name="Frisvad J.C."/>
            <person name="Nybo J.L."/>
            <person name="Theobald S."/>
            <person name="Kildgaard S."/>
            <person name="Isbrandt T."/>
            <person name="Kuo A."/>
            <person name="Sato A."/>
            <person name="Lyhne E.K."/>
            <person name="Kogle M.E."/>
            <person name="Wiebenga A."/>
            <person name="Kun R.S."/>
            <person name="Lubbers R.J."/>
            <person name="Makela M.R."/>
            <person name="Barry K."/>
            <person name="Chovatia M."/>
            <person name="Clum A."/>
            <person name="Daum C."/>
            <person name="Haridas S."/>
            <person name="He G."/>
            <person name="LaButti K."/>
            <person name="Lipzen A."/>
            <person name="Mondo S."/>
            <person name="Riley R."/>
            <person name="Salamov A."/>
            <person name="Simmons B.A."/>
            <person name="Magnuson J.K."/>
            <person name="Henrissat B."/>
            <person name="Mortensen U.H."/>
            <person name="Larsen T.O."/>
            <person name="Devries R.P."/>
            <person name="Grigoriev I.V."/>
            <person name="Machida M."/>
            <person name="Baker S.E."/>
            <person name="Andersen M.R."/>
        </authorList>
    </citation>
    <scope>NUCLEOTIDE SEQUENCE [LARGE SCALE GENOMIC DNA]</scope>
    <source>
        <strain evidence="5">IBT 14317</strain>
    </source>
</reference>
<dbReference type="EMBL" id="ML735221">
    <property type="protein sequence ID" value="KAE8394871.1"/>
    <property type="molecule type" value="Genomic_DNA"/>
</dbReference>
<feature type="domain" description="3CxxC-type" evidence="4">
    <location>
        <begin position="51"/>
        <end position="149"/>
    </location>
</feature>
<dbReference type="OrthoDB" id="8121437at2759"/>
<evidence type="ECO:0000313" key="5">
    <source>
        <dbReference type="EMBL" id="KAE8394871.1"/>
    </source>
</evidence>
<sequence>MPNKRPKRDHRWSMYSSLHDSVSRLLEKDNLYFEFHGTDNTTNCTKEYDTNIMGRFMCRNHACDSSGWSSKKIAITIRMYPGAKYNARVYHQRCKSCNSLSRPSLDDSYAERVVYRLKKWSGIQMSPLDYSGKKGPPHNSDLCEGCRAGHCIASGFKTYRNEPGNKRPFKNTARGG</sequence>
<dbReference type="Pfam" id="PF13695">
    <property type="entry name" value="Zn_ribbon_3CxxC"/>
    <property type="match status" value="1"/>
</dbReference>
<dbReference type="AlphaFoldDB" id="A0A5N7CKW9"/>
<evidence type="ECO:0000256" key="3">
    <source>
        <dbReference type="ARBA" id="ARBA00022833"/>
    </source>
</evidence>
<proteinExistence type="predicted"/>
<evidence type="ECO:0000256" key="2">
    <source>
        <dbReference type="ARBA" id="ARBA00022771"/>
    </source>
</evidence>
<dbReference type="SMART" id="SM01328">
    <property type="entry name" value="zf-3CxxC"/>
    <property type="match status" value="1"/>
</dbReference>
<gene>
    <name evidence="5" type="ORF">BDV23DRAFT_146516</name>
</gene>
<keyword evidence="1" id="KW-0479">Metal-binding</keyword>
<protein>
    <submittedName>
        <fullName evidence="5">Zinc-binding domain-containing protein</fullName>
    </submittedName>
</protein>
<accession>A0A5N7CKW9</accession>